<dbReference type="AlphaFoldDB" id="B7PF12"/>
<dbReference type="EnsemblMetazoa" id="ISCW018022-RA">
    <property type="protein sequence ID" value="ISCW018022-PA"/>
    <property type="gene ID" value="ISCW018022"/>
</dbReference>
<dbReference type="KEGG" id="isc:8051484"/>
<feature type="compositionally biased region" description="Polar residues" evidence="6">
    <location>
        <begin position="144"/>
        <end position="153"/>
    </location>
</feature>
<dbReference type="Proteomes" id="UP000001555">
    <property type="component" value="Unassembled WGS sequence"/>
</dbReference>
<keyword evidence="2 5" id="KW-0863">Zinc-finger</keyword>
<organism>
    <name type="scientific">Ixodes scapularis</name>
    <name type="common">Black-legged tick</name>
    <name type="synonym">Deer tick</name>
    <dbReference type="NCBI Taxonomy" id="6945"/>
    <lineage>
        <taxon>Eukaryota</taxon>
        <taxon>Metazoa</taxon>
        <taxon>Ecdysozoa</taxon>
        <taxon>Arthropoda</taxon>
        <taxon>Chelicerata</taxon>
        <taxon>Arachnida</taxon>
        <taxon>Acari</taxon>
        <taxon>Parasitiformes</taxon>
        <taxon>Ixodida</taxon>
        <taxon>Ixodoidea</taxon>
        <taxon>Ixodidae</taxon>
        <taxon>Ixodinae</taxon>
        <taxon>Ixodes</taxon>
    </lineage>
</organism>
<proteinExistence type="evidence at protein level"/>
<keyword evidence="4" id="KW-0175">Coiled coil</keyword>
<keyword evidence="11" id="KW-1267">Proteomics identification</keyword>
<evidence type="ECO:0000256" key="1">
    <source>
        <dbReference type="ARBA" id="ARBA00022723"/>
    </source>
</evidence>
<keyword evidence="3" id="KW-0862">Zinc</keyword>
<feature type="region of interest" description="Disordered" evidence="6">
    <location>
        <begin position="242"/>
        <end position="268"/>
    </location>
</feature>
<dbReference type="Pfam" id="PF18112">
    <property type="entry name" value="Zn-C2H2_12"/>
    <property type="match status" value="1"/>
</dbReference>
<evidence type="ECO:0000256" key="5">
    <source>
        <dbReference type="PROSITE-ProRule" id="PRU01253"/>
    </source>
</evidence>
<dbReference type="GO" id="GO:0008270">
    <property type="term" value="F:zinc ion binding"/>
    <property type="evidence" value="ECO:0007669"/>
    <property type="project" value="UniProtKB-KW"/>
</dbReference>
<dbReference type="PROSITE" id="PS51905">
    <property type="entry name" value="ZF_UBZ1"/>
    <property type="match status" value="1"/>
</dbReference>
<dbReference type="HOGENOM" id="CLU_817067_0_0_1"/>
<feature type="domain" description="UBZ1-type" evidence="7">
    <location>
        <begin position="297"/>
        <end position="323"/>
    </location>
</feature>
<dbReference type="EMBL" id="DS698884">
    <property type="protein sequence ID" value="EEC05184.1"/>
    <property type="molecule type" value="Genomic_DNA"/>
</dbReference>
<dbReference type="OrthoDB" id="6105729at2759"/>
<evidence type="ECO:0000313" key="10">
    <source>
        <dbReference type="Proteomes" id="UP000001555"/>
    </source>
</evidence>
<evidence type="ECO:0000256" key="3">
    <source>
        <dbReference type="ARBA" id="ARBA00022833"/>
    </source>
</evidence>
<dbReference type="InterPro" id="IPR041641">
    <property type="entry name" value="CALCOCO1/2_Zn_UBZ1"/>
</dbReference>
<dbReference type="PaxDb" id="6945-B7PF12"/>
<evidence type="ECO:0000313" key="8">
    <source>
        <dbReference type="EMBL" id="EEC05184.1"/>
    </source>
</evidence>
<feature type="region of interest" description="Disordered" evidence="6">
    <location>
        <begin position="184"/>
        <end position="206"/>
    </location>
</feature>
<dbReference type="CDD" id="cd21969">
    <property type="entry name" value="Zn-C2H2_TAX1BP1_rpt1"/>
    <property type="match status" value="1"/>
</dbReference>
<dbReference type="EMBL" id="ABJB010085103">
    <property type="status" value="NOT_ANNOTATED_CDS"/>
    <property type="molecule type" value="Genomic_DNA"/>
</dbReference>
<dbReference type="EMBL" id="ABJB011044534">
    <property type="status" value="NOT_ANNOTATED_CDS"/>
    <property type="molecule type" value="Genomic_DNA"/>
</dbReference>
<keyword evidence="10" id="KW-1185">Reference proteome</keyword>
<evidence type="ECO:0007829" key="11">
    <source>
        <dbReference type="PeptideAtlas" id="B7PF12"/>
    </source>
</evidence>
<evidence type="ECO:0000313" key="9">
    <source>
        <dbReference type="EnsemblMetazoa" id="ISCW018022-PA"/>
    </source>
</evidence>
<protein>
    <recommendedName>
        <fullName evidence="7">UBZ1-type domain-containing protein</fullName>
    </recommendedName>
</protein>
<dbReference type="VEuPathDB" id="VectorBase:ISCW018022"/>
<accession>B7PF12</accession>
<dbReference type="VEuPathDB" id="VectorBase:ISCI018022"/>
<name>B7PF12_IXOSC</name>
<dbReference type="EMBL" id="ABJB010772900">
    <property type="status" value="NOT_ANNOTATED_CDS"/>
    <property type="molecule type" value="Genomic_DNA"/>
</dbReference>
<feature type="region of interest" description="Disordered" evidence="6">
    <location>
        <begin position="118"/>
        <end position="153"/>
    </location>
</feature>
<evidence type="ECO:0000256" key="6">
    <source>
        <dbReference type="SAM" id="MobiDB-lite"/>
    </source>
</evidence>
<dbReference type="InParanoid" id="B7PF12"/>
<evidence type="ECO:0000256" key="4">
    <source>
        <dbReference type="ARBA" id="ARBA00023054"/>
    </source>
</evidence>
<dbReference type="EMBL" id="ABJB010643600">
    <property type="status" value="NOT_ANNOTATED_CDS"/>
    <property type="molecule type" value="Genomic_DNA"/>
</dbReference>
<sequence>MTQRRLPATGVAATREAKPIPSALMITPMEMQLAVDDGCSLHVAFEELQCHLRQSRDEIARLSRLRAKLTAEVDAKNVSIGYLQQELEKRNRETQELRAKMDEASQDNAELRKRLAGSAGENAGGPSACPEDPKGFLYPVELGSGSSDQENSPAWTLENMSQHLMAQMQKEMTELKELGRKLSHSDGTEAPAATGGGGGDEDGSSEEAALRLVSAMGAQLGAAKDRLLGQRAALLALLSSCRDDRSRRQSPGDGKSRPALSGPRPSDESFRVYFTQQLSGTGAGEPGDSPVAEERLERVCPICEVLFPERVTQDDFEGHVLEHLSGHATVFEDQPSPTID</sequence>
<gene>
    <name evidence="9" type="primary">8051484</name>
    <name evidence="8" type="ORF">IscW_ISCW018022</name>
</gene>
<evidence type="ECO:0000259" key="7">
    <source>
        <dbReference type="PROSITE" id="PS51905"/>
    </source>
</evidence>
<reference evidence="8 10" key="1">
    <citation type="submission" date="2008-03" db="EMBL/GenBank/DDBJ databases">
        <title>Annotation of Ixodes scapularis.</title>
        <authorList>
            <consortium name="Ixodes scapularis Genome Project Consortium"/>
            <person name="Caler E."/>
            <person name="Hannick L.I."/>
            <person name="Bidwell S."/>
            <person name="Joardar V."/>
            <person name="Thiagarajan M."/>
            <person name="Amedeo P."/>
            <person name="Galinsky K.J."/>
            <person name="Schobel S."/>
            <person name="Inman J."/>
            <person name="Hostetler J."/>
            <person name="Miller J."/>
            <person name="Hammond M."/>
            <person name="Megy K."/>
            <person name="Lawson D."/>
            <person name="Kodira C."/>
            <person name="Sutton G."/>
            <person name="Meyer J."/>
            <person name="Hill C.A."/>
            <person name="Birren B."/>
            <person name="Nene V."/>
            <person name="Collins F."/>
            <person name="Alarcon-Chaidez F."/>
            <person name="Wikel S."/>
            <person name="Strausberg R."/>
        </authorList>
    </citation>
    <scope>NUCLEOTIDE SEQUENCE [LARGE SCALE GENOMIC DNA]</scope>
    <source>
        <strain evidence="10">Wikel</strain>
        <strain evidence="8">Wikel colony</strain>
    </source>
</reference>
<keyword evidence="1" id="KW-0479">Metal-binding</keyword>
<reference evidence="9" key="2">
    <citation type="submission" date="2020-05" db="UniProtKB">
        <authorList>
            <consortium name="EnsemblMetazoa"/>
        </authorList>
    </citation>
    <scope>IDENTIFICATION</scope>
    <source>
        <strain evidence="9">wikel</strain>
    </source>
</reference>
<dbReference type="Gene3D" id="6.20.250.40">
    <property type="match status" value="1"/>
</dbReference>
<evidence type="ECO:0000256" key="2">
    <source>
        <dbReference type="ARBA" id="ARBA00022771"/>
    </source>
</evidence>
<dbReference type="VEuPathDB" id="VectorBase:ISCP_028121"/>